<dbReference type="SUPFAM" id="SSF54427">
    <property type="entry name" value="NTF2-like"/>
    <property type="match status" value="1"/>
</dbReference>
<dbReference type="InterPro" id="IPR032710">
    <property type="entry name" value="NTF2-like_dom_sf"/>
</dbReference>
<accession>A0A1S1HFF9</accession>
<dbReference type="RefSeq" id="WP_070934303.1">
    <property type="nucleotide sequence ID" value="NZ_MIPT01000001.1"/>
</dbReference>
<name>A0A1S1HFF9_9SPHN</name>
<dbReference type="AlphaFoldDB" id="A0A1S1HFF9"/>
<organism evidence="2 3">
    <name type="scientific">Edaphosphingomonas haloaromaticamans</name>
    <dbReference type="NCBI Taxonomy" id="653954"/>
    <lineage>
        <taxon>Bacteria</taxon>
        <taxon>Pseudomonadati</taxon>
        <taxon>Pseudomonadota</taxon>
        <taxon>Alphaproteobacteria</taxon>
        <taxon>Sphingomonadales</taxon>
        <taxon>Rhizorhabdaceae</taxon>
        <taxon>Edaphosphingomonas</taxon>
    </lineage>
</organism>
<evidence type="ECO:0000313" key="3">
    <source>
        <dbReference type="Proteomes" id="UP000179467"/>
    </source>
</evidence>
<dbReference type="EMBL" id="MIPT01000001">
    <property type="protein sequence ID" value="OHT20965.1"/>
    <property type="molecule type" value="Genomic_DNA"/>
</dbReference>
<proteinExistence type="predicted"/>
<keyword evidence="3" id="KW-1185">Reference proteome</keyword>
<dbReference type="Pfam" id="PF14534">
    <property type="entry name" value="DUF4440"/>
    <property type="match status" value="1"/>
</dbReference>
<dbReference type="Proteomes" id="UP000179467">
    <property type="component" value="Unassembled WGS sequence"/>
</dbReference>
<dbReference type="OrthoDB" id="9790219at2"/>
<sequence length="123" mass="13818">MDAALAGFTEAMDRCWLEQRFGDLAAYLAEDVVMVAPGGSQRISGLDAAIESYRAFMRRSEIRAFRAFDHIVTERGPAAVIEYGWHMAWADGDGEHEANGREILALARRDAGWRVIWRMQLTA</sequence>
<evidence type="ECO:0000313" key="2">
    <source>
        <dbReference type="EMBL" id="OHT20965.1"/>
    </source>
</evidence>
<reference evidence="2 3" key="1">
    <citation type="submission" date="2016-09" db="EMBL/GenBank/DDBJ databases">
        <title>Metabolic pathway, cell adaptation mechanisms and a novel monoxygenase revealed through proteogenomic-transcription analysis of a Sphingomonas haloaromaticamans strain degrading the fungicide ortho-phenylphenol.</title>
        <authorList>
            <person name="Perruchon C."/>
            <person name="Papadopoulou E.S."/>
            <person name="Rousidou C."/>
            <person name="Vasileiadis S."/>
            <person name="Tanou G."/>
            <person name="Amoutzias G."/>
            <person name="Molassiotis A."/>
            <person name="Karpouzas D.G."/>
        </authorList>
    </citation>
    <scope>NUCLEOTIDE SEQUENCE [LARGE SCALE GENOMIC DNA]</scope>
    <source>
        <strain evidence="2 3">P3</strain>
    </source>
</reference>
<dbReference type="InterPro" id="IPR027843">
    <property type="entry name" value="DUF4440"/>
</dbReference>
<feature type="domain" description="DUF4440" evidence="1">
    <location>
        <begin position="10"/>
        <end position="115"/>
    </location>
</feature>
<gene>
    <name evidence="2" type="ORF">BHE75_02970</name>
</gene>
<protein>
    <recommendedName>
        <fullName evidence="1">DUF4440 domain-containing protein</fullName>
    </recommendedName>
</protein>
<dbReference type="Gene3D" id="3.10.450.50">
    <property type="match status" value="1"/>
</dbReference>
<comment type="caution">
    <text evidence="2">The sequence shown here is derived from an EMBL/GenBank/DDBJ whole genome shotgun (WGS) entry which is preliminary data.</text>
</comment>
<evidence type="ECO:0000259" key="1">
    <source>
        <dbReference type="Pfam" id="PF14534"/>
    </source>
</evidence>